<protein>
    <recommendedName>
        <fullName evidence="4">Arrestin-like N-terminal domain-containing protein</fullName>
    </recommendedName>
</protein>
<evidence type="ECO:0000313" key="3">
    <source>
        <dbReference type="Proteomes" id="UP001375240"/>
    </source>
</evidence>
<comment type="caution">
    <text evidence="2">The sequence shown here is derived from an EMBL/GenBank/DDBJ whole genome shotgun (WGS) entry which is preliminary data.</text>
</comment>
<feature type="region of interest" description="Disordered" evidence="1">
    <location>
        <begin position="169"/>
        <end position="191"/>
    </location>
</feature>
<evidence type="ECO:0000256" key="1">
    <source>
        <dbReference type="SAM" id="MobiDB-lite"/>
    </source>
</evidence>
<dbReference type="Gene3D" id="2.60.40.640">
    <property type="match status" value="1"/>
</dbReference>
<proteinExistence type="predicted"/>
<sequence length="496" mass="54849">MPRAGPKHHPAVVVTLDHPDEIFLPGSIVSGTVAVASGTRHVQICLFGRSKVLIIQSHGEGKDYWRGRTTLFKHVAFLDGPPVSRASDGKDVWRFNVQIPTHTVPAPIVHGRNDPWKVHDKFLDNAEMDVSSHPLPGVFYFVGEARGQKGECYIEYVLEARVHPTRDDDIIGGLDGDGGKKRPKKKGKFGHPPTTVVPLVVRMRSTDTPIDYAALMAETNEGTRIRTLRLLPQYATEKIGLKQSIRSVLQPSKVPTYSFDVRVAAPSTVQLDNPSHIPFRLSVIPRAADGSIFDGSAGTTLPDVKITAFKLSLKMSVLMRARGLRLLNWDVLCIKHQDFVLAPELPVHMVGYVIPREGDDVSLDETNGAAGENNLDLGRLFDLRISRTHSTWEPPNSLTPSATRTDFNPRRPLWPSFKSYNIHVWYQWKYKMTVLCAGETQTVEGKAPVTLIGQSESQEQDITVDRQGVRKKWREMMQGAEGVGEVAAAVGGSLGD</sequence>
<dbReference type="InterPro" id="IPR014752">
    <property type="entry name" value="Arrestin-like_C"/>
</dbReference>
<dbReference type="AlphaFoldDB" id="A0AAV9V799"/>
<accession>A0AAV9V799</accession>
<evidence type="ECO:0008006" key="4">
    <source>
        <dbReference type="Google" id="ProtNLM"/>
    </source>
</evidence>
<dbReference type="Proteomes" id="UP001375240">
    <property type="component" value="Unassembled WGS sequence"/>
</dbReference>
<evidence type="ECO:0000313" key="2">
    <source>
        <dbReference type="EMBL" id="KAK6355455.1"/>
    </source>
</evidence>
<reference evidence="2 3" key="1">
    <citation type="submission" date="2019-10" db="EMBL/GenBank/DDBJ databases">
        <authorList>
            <person name="Palmer J.M."/>
        </authorList>
    </citation>
    <scope>NUCLEOTIDE SEQUENCE [LARGE SCALE GENOMIC DNA]</scope>
    <source>
        <strain evidence="2 3">TWF696</strain>
    </source>
</reference>
<name>A0AAV9V799_9PEZI</name>
<dbReference type="EMBL" id="JAVHNQ010000002">
    <property type="protein sequence ID" value="KAK6355455.1"/>
    <property type="molecule type" value="Genomic_DNA"/>
</dbReference>
<gene>
    <name evidence="2" type="ORF">TWF696_004552</name>
</gene>
<organism evidence="2 3">
    <name type="scientific">Orbilia brochopaga</name>
    <dbReference type="NCBI Taxonomy" id="3140254"/>
    <lineage>
        <taxon>Eukaryota</taxon>
        <taxon>Fungi</taxon>
        <taxon>Dikarya</taxon>
        <taxon>Ascomycota</taxon>
        <taxon>Pezizomycotina</taxon>
        <taxon>Orbiliomycetes</taxon>
        <taxon>Orbiliales</taxon>
        <taxon>Orbiliaceae</taxon>
        <taxon>Orbilia</taxon>
    </lineage>
</organism>
<keyword evidence="3" id="KW-1185">Reference proteome</keyword>